<organism evidence="13 14">
    <name type="scientific">Lacipirellula limnantheis</name>
    <dbReference type="NCBI Taxonomy" id="2528024"/>
    <lineage>
        <taxon>Bacteria</taxon>
        <taxon>Pseudomonadati</taxon>
        <taxon>Planctomycetota</taxon>
        <taxon>Planctomycetia</taxon>
        <taxon>Pirellulales</taxon>
        <taxon>Lacipirellulaceae</taxon>
        <taxon>Lacipirellula</taxon>
    </lineage>
</organism>
<dbReference type="KEGG" id="llh:I41_03390"/>
<sequence length="561" mass="59678">MPHSPPIKRALLSVSDKTGLLDFAKELVESGVELFSTGGTRKHLADAGLPVRDVADYTGFPEMMDGRVKTLHPKIHGGILCRHDNPGDMKSLADHGILSFELVVVNLYPFEQTVANPAVTIEAAIEQIDIGGPSMVRSAAKNHAFVTLATDPSQYATILQQLETHGRTTAELRRQLAAAAFARTAQYDTAIAAYFSKILGGKENLVAPSPSRAGLGRWAESPASAAHATSPPVTSPHPPVTPTDAVTLHLTHRAPLRYGENPHQSADLYAFADAPAHAFVNAEQLHGKELSYNNLLDLDAALAIAKALPRPAVAVLKHNNPCGAATGATLGEAVAKAWDGDPLSAFGSVLGVNVPVDAAMAEYLSEPGKFVEAIVAPEFHPDAIRILTTKPKWRDNVRLLRVGELPVGHGARQWRQIDGGMLAQNADDLPDEPATWQVVTQIQPTPELRHDLNFAWAACRFVKSNAIVVVKDGALAGVGAGQMSRVDAVEIALKKAGDKARGGVLASDAFFPFDDSIAAAAAAGIAAIIQPGGSRRDDEVIAACNRHGIPMLFTGRRHFRH</sequence>
<comment type="pathway">
    <text evidence="1 10">Purine metabolism; IMP biosynthesis via de novo pathway; IMP from 5-formamido-1-(5-phospho-D-ribosyl)imidazole-4-carboxamide: step 1/1.</text>
</comment>
<dbReference type="GO" id="GO:0004643">
    <property type="term" value="F:phosphoribosylaminoimidazolecarboxamide formyltransferase activity"/>
    <property type="evidence" value="ECO:0007669"/>
    <property type="project" value="UniProtKB-UniRule"/>
</dbReference>
<dbReference type="FunFam" id="3.40.50.1380:FF:000001">
    <property type="entry name" value="Bifunctional purine biosynthesis protein PurH"/>
    <property type="match status" value="1"/>
</dbReference>
<dbReference type="AlphaFoldDB" id="A0A517TS29"/>
<dbReference type="InterPro" id="IPR024051">
    <property type="entry name" value="AICAR_Tfase_dup_dom_sf"/>
</dbReference>
<dbReference type="EMBL" id="CP036339">
    <property type="protein sequence ID" value="QDT71184.1"/>
    <property type="molecule type" value="Genomic_DNA"/>
</dbReference>
<dbReference type="HAMAP" id="MF_00139">
    <property type="entry name" value="PurH"/>
    <property type="match status" value="1"/>
</dbReference>
<dbReference type="GO" id="GO:0003937">
    <property type="term" value="F:IMP cyclohydrolase activity"/>
    <property type="evidence" value="ECO:0007669"/>
    <property type="project" value="UniProtKB-UniRule"/>
</dbReference>
<evidence type="ECO:0000256" key="11">
    <source>
        <dbReference type="SAM" id="MobiDB-lite"/>
    </source>
</evidence>
<feature type="compositionally biased region" description="Low complexity" evidence="11">
    <location>
        <begin position="221"/>
        <end position="232"/>
    </location>
</feature>
<keyword evidence="7 10" id="KW-0511">Multifunctional enzyme</keyword>
<dbReference type="InterPro" id="IPR011607">
    <property type="entry name" value="MGS-like_dom"/>
</dbReference>
<keyword evidence="5 10" id="KW-0658">Purine biosynthesis</keyword>
<comment type="pathway">
    <text evidence="2 10">Purine metabolism; IMP biosynthesis via de novo pathway; 5-formamido-1-(5-phospho-D-ribosyl)imidazole-4-carboxamide from 5-amino-1-(5-phospho-D-ribosyl)imidazole-4-carboxamide (10-formyl THF route): step 1/1.</text>
</comment>
<evidence type="ECO:0000256" key="1">
    <source>
        <dbReference type="ARBA" id="ARBA00004844"/>
    </source>
</evidence>
<dbReference type="NCBIfam" id="NF002049">
    <property type="entry name" value="PRK00881.1"/>
    <property type="match status" value="1"/>
</dbReference>
<dbReference type="RefSeq" id="WP_145430340.1">
    <property type="nucleotide sequence ID" value="NZ_CP036339.1"/>
</dbReference>
<dbReference type="SMART" id="SM00851">
    <property type="entry name" value="MGS"/>
    <property type="match status" value="1"/>
</dbReference>
<dbReference type="SUPFAM" id="SSF52335">
    <property type="entry name" value="Methylglyoxal synthase-like"/>
    <property type="match status" value="1"/>
</dbReference>
<gene>
    <name evidence="10 13" type="primary">purH</name>
    <name evidence="13" type="ORF">I41_03390</name>
</gene>
<dbReference type="EC" id="3.5.4.10" evidence="10"/>
<dbReference type="SUPFAM" id="SSF53927">
    <property type="entry name" value="Cytidine deaminase-like"/>
    <property type="match status" value="1"/>
</dbReference>
<evidence type="ECO:0000256" key="6">
    <source>
        <dbReference type="ARBA" id="ARBA00022801"/>
    </source>
</evidence>
<evidence type="ECO:0000313" key="14">
    <source>
        <dbReference type="Proteomes" id="UP000317909"/>
    </source>
</evidence>
<dbReference type="PROSITE" id="PS51855">
    <property type="entry name" value="MGS"/>
    <property type="match status" value="1"/>
</dbReference>
<dbReference type="PIRSF" id="PIRSF000414">
    <property type="entry name" value="AICARFT_IMPCHas"/>
    <property type="match status" value="1"/>
</dbReference>
<evidence type="ECO:0000313" key="13">
    <source>
        <dbReference type="EMBL" id="QDT71184.1"/>
    </source>
</evidence>
<protein>
    <recommendedName>
        <fullName evidence="10">Bifunctional purine biosynthesis protein PurH</fullName>
    </recommendedName>
    <domain>
        <recommendedName>
            <fullName evidence="10">Phosphoribosylaminoimidazolecarboxamide formyltransferase</fullName>
            <ecNumber evidence="10">2.1.2.3</ecNumber>
        </recommendedName>
        <alternativeName>
            <fullName evidence="10">AICAR transformylase</fullName>
        </alternativeName>
    </domain>
    <domain>
        <recommendedName>
            <fullName evidence="10">IMP cyclohydrolase</fullName>
            <ecNumber evidence="10">3.5.4.10</ecNumber>
        </recommendedName>
        <alternativeName>
            <fullName evidence="10">ATIC</fullName>
        </alternativeName>
        <alternativeName>
            <fullName evidence="10">IMP synthase</fullName>
        </alternativeName>
        <alternativeName>
            <fullName evidence="10">Inosinicase</fullName>
        </alternativeName>
    </domain>
</protein>
<dbReference type="OrthoDB" id="9802065at2"/>
<dbReference type="Pfam" id="PF02142">
    <property type="entry name" value="MGS"/>
    <property type="match status" value="1"/>
</dbReference>
<dbReference type="Proteomes" id="UP000317909">
    <property type="component" value="Chromosome"/>
</dbReference>
<dbReference type="GO" id="GO:0006189">
    <property type="term" value="P:'de novo' IMP biosynthetic process"/>
    <property type="evidence" value="ECO:0007669"/>
    <property type="project" value="UniProtKB-UniRule"/>
</dbReference>
<dbReference type="CDD" id="cd01421">
    <property type="entry name" value="IMPCH"/>
    <property type="match status" value="1"/>
</dbReference>
<dbReference type="SMART" id="SM00798">
    <property type="entry name" value="AICARFT_IMPCHas"/>
    <property type="match status" value="1"/>
</dbReference>
<dbReference type="EC" id="2.1.2.3" evidence="10"/>
<dbReference type="InterPro" id="IPR036914">
    <property type="entry name" value="MGS-like_dom_sf"/>
</dbReference>
<dbReference type="Gene3D" id="3.40.140.20">
    <property type="match status" value="2"/>
</dbReference>
<evidence type="ECO:0000256" key="7">
    <source>
        <dbReference type="ARBA" id="ARBA00023268"/>
    </source>
</evidence>
<dbReference type="FunFam" id="3.40.140.20:FF:000001">
    <property type="entry name" value="Bifunctional purine biosynthesis protein PurH"/>
    <property type="match status" value="1"/>
</dbReference>
<evidence type="ECO:0000259" key="12">
    <source>
        <dbReference type="PROSITE" id="PS51855"/>
    </source>
</evidence>
<comment type="catalytic activity">
    <reaction evidence="9 10">
        <text>IMP + H2O = 5-formamido-1-(5-phospho-D-ribosyl)imidazole-4-carboxamide</text>
        <dbReference type="Rhea" id="RHEA:18445"/>
        <dbReference type="ChEBI" id="CHEBI:15377"/>
        <dbReference type="ChEBI" id="CHEBI:58053"/>
        <dbReference type="ChEBI" id="CHEBI:58467"/>
        <dbReference type="EC" id="3.5.4.10"/>
    </reaction>
</comment>
<proteinExistence type="inferred from homology"/>
<keyword evidence="14" id="KW-1185">Reference proteome</keyword>
<evidence type="ECO:0000256" key="8">
    <source>
        <dbReference type="ARBA" id="ARBA00050488"/>
    </source>
</evidence>
<dbReference type="UniPathway" id="UPA00074">
    <property type="reaction ID" value="UER00133"/>
</dbReference>
<dbReference type="InterPro" id="IPR016193">
    <property type="entry name" value="Cytidine_deaminase-like"/>
</dbReference>
<feature type="domain" description="MGS-like" evidence="12">
    <location>
        <begin position="2"/>
        <end position="150"/>
    </location>
</feature>
<dbReference type="InterPro" id="IPR002695">
    <property type="entry name" value="PurH-like"/>
</dbReference>
<evidence type="ECO:0000256" key="2">
    <source>
        <dbReference type="ARBA" id="ARBA00004954"/>
    </source>
</evidence>
<dbReference type="Pfam" id="PF01808">
    <property type="entry name" value="AICARFT_IMPCHas"/>
    <property type="match status" value="1"/>
</dbReference>
<dbReference type="NCBIfam" id="TIGR00355">
    <property type="entry name" value="purH"/>
    <property type="match status" value="1"/>
</dbReference>
<evidence type="ECO:0000256" key="5">
    <source>
        <dbReference type="ARBA" id="ARBA00022755"/>
    </source>
</evidence>
<evidence type="ECO:0000256" key="4">
    <source>
        <dbReference type="ARBA" id="ARBA00022679"/>
    </source>
</evidence>
<evidence type="ECO:0000256" key="10">
    <source>
        <dbReference type="HAMAP-Rule" id="MF_00139"/>
    </source>
</evidence>
<keyword evidence="6 10" id="KW-0378">Hydrolase</keyword>
<reference evidence="13 14" key="1">
    <citation type="submission" date="2019-02" db="EMBL/GenBank/DDBJ databases">
        <title>Deep-cultivation of Planctomycetes and their phenomic and genomic characterization uncovers novel biology.</title>
        <authorList>
            <person name="Wiegand S."/>
            <person name="Jogler M."/>
            <person name="Boedeker C."/>
            <person name="Pinto D."/>
            <person name="Vollmers J."/>
            <person name="Rivas-Marin E."/>
            <person name="Kohn T."/>
            <person name="Peeters S.H."/>
            <person name="Heuer A."/>
            <person name="Rast P."/>
            <person name="Oberbeckmann S."/>
            <person name="Bunk B."/>
            <person name="Jeske O."/>
            <person name="Meyerdierks A."/>
            <person name="Storesund J.E."/>
            <person name="Kallscheuer N."/>
            <person name="Luecker S."/>
            <person name="Lage O.M."/>
            <person name="Pohl T."/>
            <person name="Merkel B.J."/>
            <person name="Hornburger P."/>
            <person name="Mueller R.-W."/>
            <person name="Bruemmer F."/>
            <person name="Labrenz M."/>
            <person name="Spormann A.M."/>
            <person name="Op den Camp H."/>
            <person name="Overmann J."/>
            <person name="Amann R."/>
            <person name="Jetten M.S.M."/>
            <person name="Mascher T."/>
            <person name="Medema M.H."/>
            <person name="Devos D.P."/>
            <person name="Kaster A.-K."/>
            <person name="Ovreas L."/>
            <person name="Rohde M."/>
            <person name="Galperin M.Y."/>
            <person name="Jogler C."/>
        </authorList>
    </citation>
    <scope>NUCLEOTIDE SEQUENCE [LARGE SCALE GENOMIC DNA]</scope>
    <source>
        <strain evidence="13 14">I41</strain>
    </source>
</reference>
<evidence type="ECO:0000256" key="9">
    <source>
        <dbReference type="ARBA" id="ARBA00050687"/>
    </source>
</evidence>
<comment type="similarity">
    <text evidence="3 10">Belongs to the PurH family.</text>
</comment>
<dbReference type="PANTHER" id="PTHR11692">
    <property type="entry name" value="BIFUNCTIONAL PURINE BIOSYNTHESIS PROTEIN PURH"/>
    <property type="match status" value="1"/>
</dbReference>
<evidence type="ECO:0000256" key="3">
    <source>
        <dbReference type="ARBA" id="ARBA00007667"/>
    </source>
</evidence>
<feature type="region of interest" description="Disordered" evidence="11">
    <location>
        <begin position="216"/>
        <end position="243"/>
    </location>
</feature>
<comment type="catalytic activity">
    <reaction evidence="8 10">
        <text>(6R)-10-formyltetrahydrofolate + 5-amino-1-(5-phospho-beta-D-ribosyl)imidazole-4-carboxamide = 5-formamido-1-(5-phospho-D-ribosyl)imidazole-4-carboxamide + (6S)-5,6,7,8-tetrahydrofolate</text>
        <dbReference type="Rhea" id="RHEA:22192"/>
        <dbReference type="ChEBI" id="CHEBI:57453"/>
        <dbReference type="ChEBI" id="CHEBI:58467"/>
        <dbReference type="ChEBI" id="CHEBI:58475"/>
        <dbReference type="ChEBI" id="CHEBI:195366"/>
        <dbReference type="EC" id="2.1.2.3"/>
    </reaction>
</comment>
<accession>A0A517TS29</accession>
<name>A0A517TS29_9BACT</name>
<dbReference type="Gene3D" id="3.40.50.1380">
    <property type="entry name" value="Methylglyoxal synthase-like domain"/>
    <property type="match status" value="1"/>
</dbReference>
<dbReference type="PANTHER" id="PTHR11692:SF0">
    <property type="entry name" value="BIFUNCTIONAL PURINE BIOSYNTHESIS PROTEIN ATIC"/>
    <property type="match status" value="1"/>
</dbReference>
<dbReference type="GO" id="GO:0005829">
    <property type="term" value="C:cytosol"/>
    <property type="evidence" value="ECO:0007669"/>
    <property type="project" value="TreeGrafter"/>
</dbReference>
<keyword evidence="4 10" id="KW-0808">Transferase</keyword>
<comment type="domain">
    <text evidence="10">The IMP cyclohydrolase activity resides in the N-terminal region.</text>
</comment>